<sequence>MSSRQDGLPLSTEVSHAVSTHRHRRSSGDAAVRAVSTRSAPAGTADNTHHHTLTTKHADHTSETKRQINKLPSVSAEDRERRAAEFRMRLKAAVEERKKMTPEERDATSWGGVPLSQTSPEDAFAMLYETIGSI</sequence>
<organism evidence="2 3">
    <name type="scientific">Fusarium vanettenii (strain ATCC MYA-4622 / CBS 123669 / FGSC 9596 / NRRL 45880 / 77-13-4)</name>
    <name type="common">Fusarium solani subsp. pisi</name>
    <dbReference type="NCBI Taxonomy" id="660122"/>
    <lineage>
        <taxon>Eukaryota</taxon>
        <taxon>Fungi</taxon>
        <taxon>Dikarya</taxon>
        <taxon>Ascomycota</taxon>
        <taxon>Pezizomycotina</taxon>
        <taxon>Sordariomycetes</taxon>
        <taxon>Hypocreomycetidae</taxon>
        <taxon>Hypocreales</taxon>
        <taxon>Nectriaceae</taxon>
        <taxon>Fusarium</taxon>
        <taxon>Fusarium solani species complex</taxon>
        <taxon>Fusarium vanettenii</taxon>
    </lineage>
</organism>
<dbReference type="RefSeq" id="XP_003053288.1">
    <property type="nucleotide sequence ID" value="XM_003053242.1"/>
</dbReference>
<reference evidence="2 3" key="1">
    <citation type="journal article" date="2009" name="PLoS Genet.">
        <title>The genome of Nectria haematococca: contribution of supernumerary chromosomes to gene expansion.</title>
        <authorList>
            <person name="Coleman J.J."/>
            <person name="Rounsley S.D."/>
            <person name="Rodriguez-Carres M."/>
            <person name="Kuo A."/>
            <person name="Wasmann C.C."/>
            <person name="Grimwood J."/>
            <person name="Schmutz J."/>
            <person name="Taga M."/>
            <person name="White G.J."/>
            <person name="Zhou S."/>
            <person name="Schwartz D.C."/>
            <person name="Freitag M."/>
            <person name="Ma L.J."/>
            <person name="Danchin E.G."/>
            <person name="Henrissat B."/>
            <person name="Coutinho P.M."/>
            <person name="Nelson D.R."/>
            <person name="Straney D."/>
            <person name="Napoli C.A."/>
            <person name="Barker B.M."/>
            <person name="Gribskov M."/>
            <person name="Rep M."/>
            <person name="Kroken S."/>
            <person name="Molnar I."/>
            <person name="Rensing C."/>
            <person name="Kennell J.C."/>
            <person name="Zamora J."/>
            <person name="Farman M.L."/>
            <person name="Selker E.U."/>
            <person name="Salamov A."/>
            <person name="Shapiro H."/>
            <person name="Pangilinan J."/>
            <person name="Lindquist E."/>
            <person name="Lamers C."/>
            <person name="Grigoriev I.V."/>
            <person name="Geiser D.M."/>
            <person name="Covert S.F."/>
            <person name="Temporini E."/>
            <person name="Vanetten H.D."/>
        </authorList>
    </citation>
    <scope>NUCLEOTIDE SEQUENCE [LARGE SCALE GENOMIC DNA]</scope>
    <source>
        <strain evidence="3">ATCC MYA-4622 / CBS 123669 / FGSC 9596 / NRRL 45880 / 77-13-4</strain>
    </source>
</reference>
<dbReference type="AlphaFoldDB" id="C7YN73"/>
<evidence type="ECO:0000256" key="1">
    <source>
        <dbReference type="SAM" id="MobiDB-lite"/>
    </source>
</evidence>
<feature type="compositionally biased region" description="Basic and acidic residues" evidence="1">
    <location>
        <begin position="96"/>
        <end position="107"/>
    </location>
</feature>
<feature type="region of interest" description="Disordered" evidence="1">
    <location>
        <begin position="96"/>
        <end position="118"/>
    </location>
</feature>
<evidence type="ECO:0000313" key="3">
    <source>
        <dbReference type="Proteomes" id="UP000005206"/>
    </source>
</evidence>
<dbReference type="HOGENOM" id="CLU_1896772_0_0_1"/>
<dbReference type="KEGG" id="nhe:NECHADRAFT_78129"/>
<protein>
    <submittedName>
        <fullName evidence="2">Uncharacterized protein</fullName>
    </submittedName>
</protein>
<gene>
    <name evidence="2" type="ORF">NECHADRAFT_78129</name>
</gene>
<keyword evidence="3" id="KW-1185">Reference proteome</keyword>
<feature type="compositionally biased region" description="Basic and acidic residues" evidence="1">
    <location>
        <begin position="56"/>
        <end position="66"/>
    </location>
</feature>
<dbReference type="InParanoid" id="C7YN73"/>
<dbReference type="VEuPathDB" id="FungiDB:NECHADRAFT_78129"/>
<proteinExistence type="predicted"/>
<name>C7YN73_FUSV7</name>
<accession>C7YN73</accession>
<evidence type="ECO:0000313" key="2">
    <source>
        <dbReference type="EMBL" id="EEU47575.1"/>
    </source>
</evidence>
<dbReference type="Proteomes" id="UP000005206">
    <property type="component" value="Chromosome 3"/>
</dbReference>
<feature type="region of interest" description="Disordered" evidence="1">
    <location>
        <begin position="1"/>
        <end position="82"/>
    </location>
</feature>
<dbReference type="EMBL" id="GG698897">
    <property type="protein sequence ID" value="EEU47575.1"/>
    <property type="molecule type" value="Genomic_DNA"/>
</dbReference>
<dbReference type="GeneID" id="9664354"/>